<dbReference type="HOGENOM" id="CLU_1750205_0_0_1"/>
<organism evidence="2 3">
    <name type="scientific">Vairimorpha apis BRL 01</name>
    <dbReference type="NCBI Taxonomy" id="1037528"/>
    <lineage>
        <taxon>Eukaryota</taxon>
        <taxon>Fungi</taxon>
        <taxon>Fungi incertae sedis</taxon>
        <taxon>Microsporidia</taxon>
        <taxon>Nosematidae</taxon>
        <taxon>Vairimorpha</taxon>
    </lineage>
</organism>
<sequence>MYIPSFSLSKIIFVASSILDLMLVYVFINFTWMPTIATSVLALADIACAIPIGIAIFWYFNRKIVYFSFLGVIGGFIYVILGIFFVWTTPSNMLFFPFLIVYTIIAFLNIGLKIVLGVNIFILKTFLIFDINIPSNFNYLQYLSRFKFG</sequence>
<keyword evidence="3" id="KW-1185">Reference proteome</keyword>
<dbReference type="VEuPathDB" id="MicrosporidiaDB:NAPIS_ORF01797"/>
<feature type="transmembrane region" description="Helical" evidence="1">
    <location>
        <begin position="12"/>
        <end position="30"/>
    </location>
</feature>
<keyword evidence="1" id="KW-0812">Transmembrane</keyword>
<dbReference type="Proteomes" id="UP000053780">
    <property type="component" value="Unassembled WGS sequence"/>
</dbReference>
<keyword evidence="1" id="KW-1133">Transmembrane helix</keyword>
<feature type="transmembrane region" description="Helical" evidence="1">
    <location>
        <begin position="36"/>
        <end position="60"/>
    </location>
</feature>
<evidence type="ECO:0000313" key="2">
    <source>
        <dbReference type="EMBL" id="EQB60623.1"/>
    </source>
</evidence>
<keyword evidence="1" id="KW-0472">Membrane</keyword>
<dbReference type="EMBL" id="KE647266">
    <property type="protein sequence ID" value="EQB60623.1"/>
    <property type="molecule type" value="Genomic_DNA"/>
</dbReference>
<proteinExistence type="predicted"/>
<name>T0L824_9MICR</name>
<feature type="transmembrane region" description="Helical" evidence="1">
    <location>
        <begin position="67"/>
        <end position="87"/>
    </location>
</feature>
<protein>
    <submittedName>
        <fullName evidence="2">Uncharacterized protein</fullName>
    </submittedName>
</protein>
<evidence type="ECO:0000256" key="1">
    <source>
        <dbReference type="SAM" id="Phobius"/>
    </source>
</evidence>
<evidence type="ECO:0000313" key="3">
    <source>
        <dbReference type="Proteomes" id="UP000053780"/>
    </source>
</evidence>
<accession>T0L824</accession>
<gene>
    <name evidence="2" type="ORF">NAPIS_ORF01797</name>
</gene>
<dbReference type="AlphaFoldDB" id="T0L824"/>
<feature type="transmembrane region" description="Helical" evidence="1">
    <location>
        <begin position="99"/>
        <end position="123"/>
    </location>
</feature>
<reference evidence="2 3" key="1">
    <citation type="journal article" date="2013" name="BMC Genomics">
        <title>Genome sequencing and comparative genomics of honey bee microsporidia, Nosema apis reveal novel insights into host-parasite interactions.</title>
        <authorList>
            <person name="Chen Yp."/>
            <person name="Pettis J.S."/>
            <person name="Zhao Y."/>
            <person name="Liu X."/>
            <person name="Tallon L.J."/>
            <person name="Sadzewicz L.D."/>
            <person name="Li R."/>
            <person name="Zheng H."/>
            <person name="Huang S."/>
            <person name="Zhang X."/>
            <person name="Hamilton M.C."/>
            <person name="Pernal S.F."/>
            <person name="Melathopoulos A.P."/>
            <person name="Yan X."/>
            <person name="Evans J.D."/>
        </authorList>
    </citation>
    <scope>NUCLEOTIDE SEQUENCE [LARGE SCALE GENOMIC DNA]</scope>
    <source>
        <strain evidence="2 3">BRL 01</strain>
    </source>
</reference>